<evidence type="ECO:0000256" key="2">
    <source>
        <dbReference type="ARBA" id="ARBA00022737"/>
    </source>
</evidence>
<dbReference type="CDD" id="cd03215">
    <property type="entry name" value="ABC_Carb_Monos_II"/>
    <property type="match status" value="1"/>
</dbReference>
<gene>
    <name evidence="6" type="primary">rbsA_43</name>
    <name evidence="6" type="ORF">SDC9_88538</name>
</gene>
<dbReference type="InterPro" id="IPR050107">
    <property type="entry name" value="ABC_carbohydrate_import_ATPase"/>
</dbReference>
<keyword evidence="3" id="KW-0547">Nucleotide-binding</keyword>
<organism evidence="6">
    <name type="scientific">bioreactor metagenome</name>
    <dbReference type="NCBI Taxonomy" id="1076179"/>
    <lineage>
        <taxon>unclassified sequences</taxon>
        <taxon>metagenomes</taxon>
        <taxon>ecological metagenomes</taxon>
    </lineage>
</organism>
<dbReference type="InterPro" id="IPR003439">
    <property type="entry name" value="ABC_transporter-like_ATP-bd"/>
</dbReference>
<dbReference type="PROSITE" id="PS50893">
    <property type="entry name" value="ABC_TRANSPORTER_2"/>
    <property type="match status" value="1"/>
</dbReference>
<name>A0A644ZND4_9ZZZZ</name>
<evidence type="ECO:0000313" key="6">
    <source>
        <dbReference type="EMBL" id="MPM41878.1"/>
    </source>
</evidence>
<dbReference type="AlphaFoldDB" id="A0A644ZND4"/>
<sequence length="324" mass="35749">MRDDGKSIILITHKLEEIISIVDEVTVLRDGKMIGTKRVDEHVTKDDLTKMMVGRDVLFHFTKSARKPGKEIFQIRNLCAKNGKGLIALNHFTLDLHEGEIVGIAGVDGNGQSELCDVLTGLRKAESGTILLDGEDVTNRAPRFYIDKRISYIPEDRHSTSLAMNWSLKMNLVLKNFSKAPFAKNGILNKKTIESHWDEMQSVYQIKANCCDDTARCLSGGNQQKVILAREIESNPRVLIASQPTRGLDVGAAEYVRQKLLDTRNNGAAVLVVSADLEEILQLSDRVAVLYGGELMGVLQGGADPFAVGELMMGKRLEDAQSEA</sequence>
<dbReference type="PANTHER" id="PTHR43790:SF9">
    <property type="entry name" value="GALACTOFURANOSE TRANSPORTER ATP-BINDING PROTEIN YTFR"/>
    <property type="match status" value="1"/>
</dbReference>
<keyword evidence="6" id="KW-0378">Hydrolase</keyword>
<accession>A0A644ZND4</accession>
<keyword evidence="4 6" id="KW-0067">ATP-binding</keyword>
<feature type="domain" description="ABC transporter" evidence="5">
    <location>
        <begin position="73"/>
        <end position="317"/>
    </location>
</feature>
<dbReference type="Gene3D" id="3.40.50.300">
    <property type="entry name" value="P-loop containing nucleotide triphosphate hydrolases"/>
    <property type="match status" value="2"/>
</dbReference>
<keyword evidence="1" id="KW-0813">Transport</keyword>
<dbReference type="Pfam" id="PF00005">
    <property type="entry name" value="ABC_tran"/>
    <property type="match status" value="1"/>
</dbReference>
<dbReference type="EMBL" id="VSSQ01009523">
    <property type="protein sequence ID" value="MPM41878.1"/>
    <property type="molecule type" value="Genomic_DNA"/>
</dbReference>
<protein>
    <submittedName>
        <fullName evidence="6">Ribose import ATP-binding protein RbsA</fullName>
        <ecNumber evidence="6">3.6.3.17</ecNumber>
    </submittedName>
</protein>
<dbReference type="InterPro" id="IPR017871">
    <property type="entry name" value="ABC_transporter-like_CS"/>
</dbReference>
<reference evidence="6" key="1">
    <citation type="submission" date="2019-08" db="EMBL/GenBank/DDBJ databases">
        <authorList>
            <person name="Kucharzyk K."/>
            <person name="Murdoch R.W."/>
            <person name="Higgins S."/>
            <person name="Loffler F."/>
        </authorList>
    </citation>
    <scope>NUCLEOTIDE SEQUENCE</scope>
</reference>
<comment type="caution">
    <text evidence="6">The sequence shown here is derived from an EMBL/GenBank/DDBJ whole genome shotgun (WGS) entry which is preliminary data.</text>
</comment>
<evidence type="ECO:0000256" key="4">
    <source>
        <dbReference type="ARBA" id="ARBA00022840"/>
    </source>
</evidence>
<proteinExistence type="predicted"/>
<keyword evidence="2" id="KW-0677">Repeat</keyword>
<evidence type="ECO:0000256" key="3">
    <source>
        <dbReference type="ARBA" id="ARBA00022741"/>
    </source>
</evidence>
<dbReference type="PROSITE" id="PS00211">
    <property type="entry name" value="ABC_TRANSPORTER_1"/>
    <property type="match status" value="1"/>
</dbReference>
<dbReference type="PANTHER" id="PTHR43790">
    <property type="entry name" value="CARBOHYDRATE TRANSPORT ATP-BINDING PROTEIN MG119-RELATED"/>
    <property type="match status" value="1"/>
</dbReference>
<dbReference type="GO" id="GO:0005524">
    <property type="term" value="F:ATP binding"/>
    <property type="evidence" value="ECO:0007669"/>
    <property type="project" value="UniProtKB-KW"/>
</dbReference>
<evidence type="ECO:0000259" key="5">
    <source>
        <dbReference type="PROSITE" id="PS50893"/>
    </source>
</evidence>
<dbReference type="InterPro" id="IPR027417">
    <property type="entry name" value="P-loop_NTPase"/>
</dbReference>
<dbReference type="EC" id="3.6.3.17" evidence="6"/>
<evidence type="ECO:0000256" key="1">
    <source>
        <dbReference type="ARBA" id="ARBA00022448"/>
    </source>
</evidence>
<dbReference type="SUPFAM" id="SSF52540">
    <property type="entry name" value="P-loop containing nucleoside triphosphate hydrolases"/>
    <property type="match status" value="2"/>
</dbReference>
<dbReference type="GO" id="GO:0016887">
    <property type="term" value="F:ATP hydrolysis activity"/>
    <property type="evidence" value="ECO:0007669"/>
    <property type="project" value="InterPro"/>
</dbReference>